<reference evidence="2" key="1">
    <citation type="journal article" date="2023" name="G3 (Bethesda)">
        <title>A reference genome for the long-term kleptoplast-retaining sea slug Elysia crispata morphotype clarki.</title>
        <authorList>
            <person name="Eastman K.E."/>
            <person name="Pendleton A.L."/>
            <person name="Shaikh M.A."/>
            <person name="Suttiyut T."/>
            <person name="Ogas R."/>
            <person name="Tomko P."/>
            <person name="Gavelis G."/>
            <person name="Widhalm J.R."/>
            <person name="Wisecaver J.H."/>
        </authorList>
    </citation>
    <scope>NUCLEOTIDE SEQUENCE</scope>
    <source>
        <strain evidence="2">ECLA1</strain>
    </source>
</reference>
<organism evidence="2 3">
    <name type="scientific">Elysia crispata</name>
    <name type="common">lettuce slug</name>
    <dbReference type="NCBI Taxonomy" id="231223"/>
    <lineage>
        <taxon>Eukaryota</taxon>
        <taxon>Metazoa</taxon>
        <taxon>Spiralia</taxon>
        <taxon>Lophotrochozoa</taxon>
        <taxon>Mollusca</taxon>
        <taxon>Gastropoda</taxon>
        <taxon>Heterobranchia</taxon>
        <taxon>Euthyneura</taxon>
        <taxon>Panpulmonata</taxon>
        <taxon>Sacoglossa</taxon>
        <taxon>Placobranchoidea</taxon>
        <taxon>Plakobranchidae</taxon>
        <taxon>Elysia</taxon>
    </lineage>
</organism>
<name>A0AAE1D652_9GAST</name>
<evidence type="ECO:0000256" key="1">
    <source>
        <dbReference type="SAM" id="MobiDB-lite"/>
    </source>
</evidence>
<evidence type="ECO:0000313" key="3">
    <source>
        <dbReference type="Proteomes" id="UP001283361"/>
    </source>
</evidence>
<dbReference type="Proteomes" id="UP001283361">
    <property type="component" value="Unassembled WGS sequence"/>
</dbReference>
<protein>
    <submittedName>
        <fullName evidence="2">Uncharacterized protein</fullName>
    </submittedName>
</protein>
<evidence type="ECO:0000313" key="2">
    <source>
        <dbReference type="EMBL" id="KAK3758819.1"/>
    </source>
</evidence>
<feature type="region of interest" description="Disordered" evidence="1">
    <location>
        <begin position="1"/>
        <end position="22"/>
    </location>
</feature>
<proteinExistence type="predicted"/>
<gene>
    <name evidence="2" type="ORF">RRG08_036259</name>
</gene>
<keyword evidence="3" id="KW-1185">Reference proteome</keyword>
<dbReference type="AlphaFoldDB" id="A0AAE1D652"/>
<comment type="caution">
    <text evidence="2">The sequence shown here is derived from an EMBL/GenBank/DDBJ whole genome shotgun (WGS) entry which is preliminary data.</text>
</comment>
<accession>A0AAE1D652</accession>
<sequence length="112" mass="12296">MVILSNETKSGDETQVKKPRVMTNQLGGASSSWLDEQHTVQSHLESSRNSHDTLDLRYVSKSEDALDLPPHLWLNCEPCRAAGGRPTSGPPALLVLTREMTSNLQPAELSMV</sequence>
<dbReference type="EMBL" id="JAWDGP010005207">
    <property type="protein sequence ID" value="KAK3758819.1"/>
    <property type="molecule type" value="Genomic_DNA"/>
</dbReference>